<reference evidence="1" key="1">
    <citation type="submission" date="2020-05" db="EMBL/GenBank/DDBJ databases">
        <authorList>
            <person name="Chiriac C."/>
            <person name="Salcher M."/>
            <person name="Ghai R."/>
            <person name="Kavagutti S V."/>
        </authorList>
    </citation>
    <scope>NUCLEOTIDE SEQUENCE</scope>
</reference>
<gene>
    <name evidence="1" type="ORF">UFOPK3785_01804</name>
</gene>
<name>A0A6J7LDD3_9ZZZZ</name>
<evidence type="ECO:0000313" key="1">
    <source>
        <dbReference type="EMBL" id="CAB4964783.1"/>
    </source>
</evidence>
<proteinExistence type="predicted"/>
<protein>
    <submittedName>
        <fullName evidence="1">Unannotated protein</fullName>
    </submittedName>
</protein>
<organism evidence="1">
    <name type="scientific">freshwater metagenome</name>
    <dbReference type="NCBI Taxonomy" id="449393"/>
    <lineage>
        <taxon>unclassified sequences</taxon>
        <taxon>metagenomes</taxon>
        <taxon>ecological metagenomes</taxon>
    </lineage>
</organism>
<sequence length="152" mass="16632">MHIEISDVGIGSNHDDRFYFLTKDVVVDADHGSLDNASHFLDAVFNLEWIDVLAATDDEIALARGDVDTATLDAAEIAGIEPATGKERFSIGRRVTPVLGHEEWAAHTDVSFAALGKFIALVVHDFHFAGWQCGPNAFGRDFEHPVGCERNK</sequence>
<dbReference type="AlphaFoldDB" id="A0A6J7LDD3"/>
<dbReference type="EMBL" id="CAFBNJ010000134">
    <property type="protein sequence ID" value="CAB4964783.1"/>
    <property type="molecule type" value="Genomic_DNA"/>
</dbReference>
<accession>A0A6J7LDD3</accession>